<organism>
    <name type="scientific">Ixodes scapularis</name>
    <name type="common">Black-legged tick</name>
    <name type="synonym">Deer tick</name>
    <dbReference type="NCBI Taxonomy" id="6945"/>
    <lineage>
        <taxon>Eukaryota</taxon>
        <taxon>Metazoa</taxon>
        <taxon>Ecdysozoa</taxon>
        <taxon>Arthropoda</taxon>
        <taxon>Chelicerata</taxon>
        <taxon>Arachnida</taxon>
        <taxon>Acari</taxon>
        <taxon>Parasitiformes</taxon>
        <taxon>Ixodida</taxon>
        <taxon>Ixodoidea</taxon>
        <taxon>Ixodidae</taxon>
        <taxon>Ixodinae</taxon>
        <taxon>Ixodes</taxon>
    </lineage>
</organism>
<dbReference type="EMBL" id="ABJB010874757">
    <property type="status" value="NOT_ANNOTATED_CDS"/>
    <property type="molecule type" value="Genomic_DNA"/>
</dbReference>
<evidence type="ECO:0000313" key="3">
    <source>
        <dbReference type="Proteomes" id="UP000001555"/>
    </source>
</evidence>
<dbReference type="EMBL" id="DS902286">
    <property type="protein sequence ID" value="EEC16249.1"/>
    <property type="molecule type" value="Genomic_DNA"/>
</dbReference>
<evidence type="ECO:0000313" key="1">
    <source>
        <dbReference type="EMBL" id="EEC16249.1"/>
    </source>
</evidence>
<proteinExistence type="predicted"/>
<keyword evidence="3" id="KW-1185">Reference proteome</keyword>
<dbReference type="Proteomes" id="UP000001555">
    <property type="component" value="Unassembled WGS sequence"/>
</dbReference>
<protein>
    <submittedName>
        <fullName evidence="1 2">Uncharacterized protein</fullName>
    </submittedName>
</protein>
<dbReference type="InParanoid" id="B7QBM7"/>
<dbReference type="PaxDb" id="6945-B7QBM7"/>
<dbReference type="EnsemblMetazoa" id="ISCW013105-RA">
    <property type="protein sequence ID" value="ISCW013105-PA"/>
    <property type="gene ID" value="ISCW013105"/>
</dbReference>
<reference evidence="2" key="2">
    <citation type="submission" date="2020-05" db="UniProtKB">
        <authorList>
            <consortium name="EnsemblMetazoa"/>
        </authorList>
    </citation>
    <scope>IDENTIFICATION</scope>
    <source>
        <strain evidence="2">wikel</strain>
    </source>
</reference>
<dbReference type="VEuPathDB" id="VectorBase:ISCI013105"/>
<dbReference type="HOGENOM" id="CLU_2640883_0_0_1"/>
<reference evidence="1 3" key="1">
    <citation type="submission" date="2008-03" db="EMBL/GenBank/DDBJ databases">
        <title>Annotation of Ixodes scapularis.</title>
        <authorList>
            <consortium name="Ixodes scapularis Genome Project Consortium"/>
            <person name="Caler E."/>
            <person name="Hannick L.I."/>
            <person name="Bidwell S."/>
            <person name="Joardar V."/>
            <person name="Thiagarajan M."/>
            <person name="Amedeo P."/>
            <person name="Galinsky K.J."/>
            <person name="Schobel S."/>
            <person name="Inman J."/>
            <person name="Hostetler J."/>
            <person name="Miller J."/>
            <person name="Hammond M."/>
            <person name="Megy K."/>
            <person name="Lawson D."/>
            <person name="Kodira C."/>
            <person name="Sutton G."/>
            <person name="Meyer J."/>
            <person name="Hill C.A."/>
            <person name="Birren B."/>
            <person name="Nene V."/>
            <person name="Collins F."/>
            <person name="Alarcon-Chaidez F."/>
            <person name="Wikel S."/>
            <person name="Strausberg R."/>
        </authorList>
    </citation>
    <scope>NUCLEOTIDE SEQUENCE [LARGE SCALE GENOMIC DNA]</scope>
    <source>
        <strain evidence="3">Wikel</strain>
        <strain evidence="1">Wikel colony</strain>
    </source>
</reference>
<gene>
    <name evidence="1" type="ORF">IscW_ISCW013105</name>
</gene>
<name>B7QBM7_IXOSC</name>
<accession>B7QBM7</accession>
<sequence length="77" mass="8845">MQGSVQPPNAGHQYDVPQVARGCTWRNEECKNGRRNKNTKHQFTTQLNIKKRKSNMKSNANAQPHQCYEPIALHCLI</sequence>
<evidence type="ECO:0000313" key="2">
    <source>
        <dbReference type="EnsemblMetazoa" id="ISCW013105-PA"/>
    </source>
</evidence>
<dbReference type="VEuPathDB" id="VectorBase:ISCW013105"/>
<dbReference type="AlphaFoldDB" id="B7QBM7"/>